<evidence type="ECO:0000313" key="1">
    <source>
        <dbReference type="EMBL" id="KAH7918995.1"/>
    </source>
</evidence>
<comment type="caution">
    <text evidence="1">The sequence shown here is derived from an EMBL/GenBank/DDBJ whole genome shotgun (WGS) entry which is preliminary data.</text>
</comment>
<proteinExistence type="predicted"/>
<evidence type="ECO:0000313" key="2">
    <source>
        <dbReference type="Proteomes" id="UP000790709"/>
    </source>
</evidence>
<keyword evidence="2" id="KW-1185">Reference proteome</keyword>
<sequence length="732" mass="80909">MLDRDRTRRNSDLLIPDPFCVYVGITSWDSGNLPMKDTIVLAGRYSTEAGQARSDAAFGGVVTTGEHSNPSNPFTCAISAAAIYDHRGTNPKSPPIPPPSGALSKPGTGGYSLKDKLRWDSGLYRDVQNSIRYLCHQHLDVTRPYHGQSPIAKQAFCDATSSQSDSLQTGKTRGNCEARTSAGCEATLIIQPGLNYGGIDVINISRLGTPHSSIAPSTHSNMEANSDFTGPSNNAAPRGSLYVVHNVVLQAQPNSERPDSEITAKVKLEDVPDLSEDNLRLHERLNEVCPRNLHRPQVAREVSAPPSIVDTSDHSTSNHSDESTVVQGNASRNARTVVETITVMRTRAVSMPAHQAVRLLMSRILVICFGFFVAVRLNCSDFGFVLRRRFQRWRSFYFSLFRHIYLLNSEFGITQVIPRSMIEVLCPNHDESAGFVWKDSCNRQPVSIHRQQFPLYRPLNSDVVEIKRRDLDVDEVPVHRQCFPLIRQSAEELGDSQASDISRNCGATSEPIGPSATAQGAVPRVTSEPIEHSSVAQGAVPRDTSELIGPSSASQNLVPRVTAVVPHVVPVNLDAPRSDRPSGQAHSQESCQISASSNDVPTRGLVRLEHKIRNIDFVMGWYTQAGAEPLERPPACPQVRRGDIFVYDLNGVYTAWLWDNGQWKQAHDNEPHPLLEEHRLRMLVDGTPSWVTRQTMSTYRGRQNKRGKGEVVDDADLLPPHHNSAERGHQEK</sequence>
<dbReference type="EMBL" id="MU266707">
    <property type="protein sequence ID" value="KAH7918995.1"/>
    <property type="molecule type" value="Genomic_DNA"/>
</dbReference>
<name>A0ACB8B0F8_9AGAM</name>
<dbReference type="Proteomes" id="UP000790709">
    <property type="component" value="Unassembled WGS sequence"/>
</dbReference>
<protein>
    <submittedName>
        <fullName evidence="1">Uncharacterized protein</fullName>
    </submittedName>
</protein>
<organism evidence="1 2">
    <name type="scientific">Leucogyrophana mollusca</name>
    <dbReference type="NCBI Taxonomy" id="85980"/>
    <lineage>
        <taxon>Eukaryota</taxon>
        <taxon>Fungi</taxon>
        <taxon>Dikarya</taxon>
        <taxon>Basidiomycota</taxon>
        <taxon>Agaricomycotina</taxon>
        <taxon>Agaricomycetes</taxon>
        <taxon>Agaricomycetidae</taxon>
        <taxon>Boletales</taxon>
        <taxon>Boletales incertae sedis</taxon>
        <taxon>Leucogyrophana</taxon>
    </lineage>
</organism>
<accession>A0ACB8B0F8</accession>
<gene>
    <name evidence="1" type="ORF">BV22DRAFT_1051360</name>
</gene>
<reference evidence="1" key="1">
    <citation type="journal article" date="2021" name="New Phytol.">
        <title>Evolutionary innovations through gain and loss of genes in the ectomycorrhizal Boletales.</title>
        <authorList>
            <person name="Wu G."/>
            <person name="Miyauchi S."/>
            <person name="Morin E."/>
            <person name="Kuo A."/>
            <person name="Drula E."/>
            <person name="Varga T."/>
            <person name="Kohler A."/>
            <person name="Feng B."/>
            <person name="Cao Y."/>
            <person name="Lipzen A."/>
            <person name="Daum C."/>
            <person name="Hundley H."/>
            <person name="Pangilinan J."/>
            <person name="Johnson J."/>
            <person name="Barry K."/>
            <person name="LaButti K."/>
            <person name="Ng V."/>
            <person name="Ahrendt S."/>
            <person name="Min B."/>
            <person name="Choi I.G."/>
            <person name="Park H."/>
            <person name="Plett J.M."/>
            <person name="Magnuson J."/>
            <person name="Spatafora J.W."/>
            <person name="Nagy L.G."/>
            <person name="Henrissat B."/>
            <person name="Grigoriev I.V."/>
            <person name="Yang Z.L."/>
            <person name="Xu J."/>
            <person name="Martin F.M."/>
        </authorList>
    </citation>
    <scope>NUCLEOTIDE SEQUENCE</scope>
    <source>
        <strain evidence="1">KUC20120723A-06</strain>
    </source>
</reference>